<dbReference type="RefSeq" id="WP_171776458.1">
    <property type="nucleotide sequence ID" value="NZ_CP045269.1"/>
</dbReference>
<dbReference type="AlphaFoldDB" id="A0A6M6DJL4"/>
<reference evidence="2 3" key="1">
    <citation type="submission" date="2019-10" db="EMBL/GenBank/DDBJ databases">
        <title>Complete genome sequences for adaption low water activity.</title>
        <authorList>
            <person name="Zhao L."/>
            <person name="Zhong J."/>
        </authorList>
    </citation>
    <scope>NUCLEOTIDE SEQUENCE [LARGE SCALE GENOMIC DNA]</scope>
    <source>
        <strain evidence="2 3">FDU301</strain>
        <plasmid evidence="3">pfdu301g</plasmid>
    </source>
</reference>
<evidence type="ECO:0000256" key="1">
    <source>
        <dbReference type="SAM" id="Coils"/>
    </source>
</evidence>
<accession>A0A6M6DJL4</accession>
<name>A0A6M6DJL4_PRIMG</name>
<gene>
    <name evidence="2" type="ORF">FDZ14_00545</name>
</gene>
<evidence type="ECO:0000313" key="2">
    <source>
        <dbReference type="EMBL" id="QJX74740.1"/>
    </source>
</evidence>
<sequence>MNENNDNQLNKDDQLTPEDIKIEKYKKMIEKARKDKKARIAKEKRELRKKREHYLITLGADVQRMLEIKNMASKEDVENAKRKIGVLLAIKKTLNDNNIYTKEHILDLINGSEGGNNAR</sequence>
<protein>
    <submittedName>
        <fullName evidence="2">Uncharacterized protein</fullName>
    </submittedName>
</protein>
<keyword evidence="2" id="KW-0614">Plasmid</keyword>
<feature type="coiled-coil region" evidence="1">
    <location>
        <begin position="26"/>
        <end position="53"/>
    </location>
</feature>
<evidence type="ECO:0000313" key="3">
    <source>
        <dbReference type="Proteomes" id="UP000501076"/>
    </source>
</evidence>
<geneLocation type="plasmid" evidence="3">
    <name>pfdu301g</name>
</geneLocation>
<proteinExistence type="predicted"/>
<dbReference type="Proteomes" id="UP000501076">
    <property type="component" value="Plasmid pFDU301G"/>
</dbReference>
<dbReference type="EMBL" id="CP045269">
    <property type="protein sequence ID" value="QJX74740.1"/>
    <property type="molecule type" value="Genomic_DNA"/>
</dbReference>
<organism evidence="2 3">
    <name type="scientific">Priestia megaterium</name>
    <name type="common">Bacillus megaterium</name>
    <dbReference type="NCBI Taxonomy" id="1404"/>
    <lineage>
        <taxon>Bacteria</taxon>
        <taxon>Bacillati</taxon>
        <taxon>Bacillota</taxon>
        <taxon>Bacilli</taxon>
        <taxon>Bacillales</taxon>
        <taxon>Bacillaceae</taxon>
        <taxon>Priestia</taxon>
    </lineage>
</organism>
<keyword evidence="1" id="KW-0175">Coiled coil</keyword>